<comment type="similarity">
    <text evidence="1 7 12">Belongs to the peptidase S14 family.</text>
</comment>
<dbReference type="PRINTS" id="PR00127">
    <property type="entry name" value="CLPPROTEASEP"/>
</dbReference>
<dbReference type="PANTHER" id="PTHR10381">
    <property type="entry name" value="ATP-DEPENDENT CLP PROTEASE PROTEOLYTIC SUBUNIT"/>
    <property type="match status" value="1"/>
</dbReference>
<evidence type="ECO:0000313" key="13">
    <source>
        <dbReference type="EMBL" id="AFN75504.1"/>
    </source>
</evidence>
<keyword evidence="3 7" id="KW-0645">Protease</keyword>
<dbReference type="PANTHER" id="PTHR10381:SF70">
    <property type="entry name" value="ATP-DEPENDENT CLP PROTEASE PROTEOLYTIC SUBUNIT"/>
    <property type="match status" value="1"/>
</dbReference>
<feature type="active site" evidence="8">
    <location>
        <position position="116"/>
    </location>
</feature>
<dbReference type="HAMAP" id="MF_00444">
    <property type="entry name" value="ClpP"/>
    <property type="match status" value="1"/>
</dbReference>
<organism evidence="13 14">
    <name type="scientific">Melioribacter roseus (strain DSM 23840 / JCM 17771 / VKM B-2668 / P3M-2)</name>
    <dbReference type="NCBI Taxonomy" id="1191523"/>
    <lineage>
        <taxon>Bacteria</taxon>
        <taxon>Pseudomonadati</taxon>
        <taxon>Ignavibacteriota</taxon>
        <taxon>Ignavibacteria</taxon>
        <taxon>Ignavibacteriales</taxon>
        <taxon>Melioribacteraceae</taxon>
        <taxon>Melioribacter</taxon>
    </lineage>
</organism>
<dbReference type="NCBIfam" id="TIGR00493">
    <property type="entry name" value="clpP"/>
    <property type="match status" value="1"/>
</dbReference>
<dbReference type="GO" id="GO:0004252">
    <property type="term" value="F:serine-type endopeptidase activity"/>
    <property type="evidence" value="ECO:0007669"/>
    <property type="project" value="UniProtKB-UniRule"/>
</dbReference>
<name>I6ZU17_MELRP</name>
<dbReference type="InterPro" id="IPR023562">
    <property type="entry name" value="ClpP/TepA"/>
</dbReference>
<sequence length="222" mass="24897">MKNDFFTDIESIKKHEIFNQLVPYVIEQTGRGERGMDIFSRLLRERIVFLGTAIDDHIASLIIAQLLFLEAEDPDKDIYLYINSPGGSVSAGLAIYDTMKYIRSKVSTICVGLAASMGAVLLAGGEAGKRSALPHSKIMIHQPWVGGLQGQTTDIEIHAKEMIKTRDTIYKILAEHTGKSYEQIAKDCDRDYFMTAEEAKEYNLIDNILTHRVNPSDNKSKK</sequence>
<dbReference type="Proteomes" id="UP000009011">
    <property type="component" value="Chromosome"/>
</dbReference>
<comment type="subcellular location">
    <subcellularLocation>
        <location evidence="7">Cytoplasm</location>
    </subcellularLocation>
</comment>
<dbReference type="InterPro" id="IPR029045">
    <property type="entry name" value="ClpP/crotonase-like_dom_sf"/>
</dbReference>
<evidence type="ECO:0000256" key="3">
    <source>
        <dbReference type="ARBA" id="ARBA00022670"/>
    </source>
</evidence>
<dbReference type="NCBIfam" id="NF009205">
    <property type="entry name" value="PRK12553.1"/>
    <property type="match status" value="1"/>
</dbReference>
<dbReference type="RefSeq" id="WP_014856936.1">
    <property type="nucleotide sequence ID" value="NC_018178.1"/>
</dbReference>
<dbReference type="KEGG" id="mro:MROS_2274"/>
<dbReference type="Gene3D" id="3.90.226.10">
    <property type="entry name" value="2-enoyl-CoA Hydratase, Chain A, domain 1"/>
    <property type="match status" value="1"/>
</dbReference>
<dbReference type="MEROPS" id="S14.001"/>
<proteinExistence type="inferred from homology"/>
<dbReference type="Pfam" id="PF00574">
    <property type="entry name" value="CLP_protease"/>
    <property type="match status" value="1"/>
</dbReference>
<evidence type="ECO:0000256" key="2">
    <source>
        <dbReference type="ARBA" id="ARBA00022490"/>
    </source>
</evidence>
<evidence type="ECO:0000256" key="9">
    <source>
        <dbReference type="PROSITE-ProRule" id="PRU10086"/>
    </source>
</evidence>
<evidence type="ECO:0000256" key="1">
    <source>
        <dbReference type="ARBA" id="ARBA00007039"/>
    </source>
</evidence>
<dbReference type="InterPro" id="IPR033135">
    <property type="entry name" value="ClpP_His_AS"/>
</dbReference>
<evidence type="ECO:0000256" key="7">
    <source>
        <dbReference type="HAMAP-Rule" id="MF_00444"/>
    </source>
</evidence>
<dbReference type="AlphaFoldDB" id="I6ZU17"/>
<evidence type="ECO:0000256" key="12">
    <source>
        <dbReference type="RuleBase" id="RU003567"/>
    </source>
</evidence>
<feature type="active site" description="Nucleophile" evidence="7">
    <location>
        <position position="116"/>
    </location>
</feature>
<keyword evidence="5 7" id="KW-0720">Serine protease</keyword>
<accession>I6ZU17</accession>
<dbReference type="InterPro" id="IPR001907">
    <property type="entry name" value="ClpP"/>
</dbReference>
<keyword evidence="2 7" id="KW-0963">Cytoplasm</keyword>
<keyword evidence="14" id="KW-1185">Reference proteome</keyword>
<evidence type="ECO:0000256" key="6">
    <source>
        <dbReference type="ARBA" id="ARBA00034021"/>
    </source>
</evidence>
<gene>
    <name evidence="7" type="primary">clpP</name>
    <name evidence="13" type="ordered locus">MROS_2274</name>
</gene>
<comment type="function">
    <text evidence="7 11">Cleaves peptides in various proteins in a process that requires ATP hydrolysis. Has a chymotrypsin-like activity. Plays a major role in the degradation of misfolded proteins.</text>
</comment>
<evidence type="ECO:0000256" key="5">
    <source>
        <dbReference type="ARBA" id="ARBA00022825"/>
    </source>
</evidence>
<dbReference type="NCBIfam" id="NF001368">
    <property type="entry name" value="PRK00277.1"/>
    <property type="match status" value="1"/>
</dbReference>
<dbReference type="HOGENOM" id="CLU_058707_3_2_10"/>
<evidence type="ECO:0000256" key="10">
    <source>
        <dbReference type="RuleBase" id="RU000549"/>
    </source>
</evidence>
<dbReference type="GO" id="GO:0005737">
    <property type="term" value="C:cytoplasm"/>
    <property type="evidence" value="ECO:0007669"/>
    <property type="project" value="UniProtKB-SubCell"/>
</dbReference>
<comment type="catalytic activity">
    <reaction evidence="6 7 9">
        <text>Hydrolysis of proteins to small peptides in the presence of ATP and magnesium. alpha-casein is the usual test substrate. In the absence of ATP, only oligopeptides shorter than five residues are hydrolyzed (such as succinyl-Leu-Tyr-|-NHMec, and Leu-Tyr-Leu-|-Tyr-Trp, in which cleavage of the -Tyr-|-Leu- and -Tyr-|-Trp bonds also occurs).</text>
        <dbReference type="EC" id="3.4.21.92"/>
    </reaction>
</comment>
<dbReference type="EMBL" id="CP003557">
    <property type="protein sequence ID" value="AFN75504.1"/>
    <property type="molecule type" value="Genomic_DNA"/>
</dbReference>
<dbReference type="InterPro" id="IPR018215">
    <property type="entry name" value="ClpP_Ser_AS"/>
</dbReference>
<dbReference type="FunFam" id="3.90.226.10:FF:000001">
    <property type="entry name" value="ATP-dependent Clp protease proteolytic subunit"/>
    <property type="match status" value="1"/>
</dbReference>
<evidence type="ECO:0000256" key="8">
    <source>
        <dbReference type="PROSITE-ProRule" id="PRU10085"/>
    </source>
</evidence>
<dbReference type="PATRIC" id="fig|1191523.3.peg.2402"/>
<dbReference type="OrthoDB" id="9802800at2"/>
<dbReference type="PROSITE" id="PS00382">
    <property type="entry name" value="CLP_PROTEASE_HIS"/>
    <property type="match status" value="1"/>
</dbReference>
<dbReference type="GO" id="GO:0051117">
    <property type="term" value="F:ATPase binding"/>
    <property type="evidence" value="ECO:0007669"/>
    <property type="project" value="TreeGrafter"/>
</dbReference>
<dbReference type="GO" id="GO:0009368">
    <property type="term" value="C:endopeptidase Clp complex"/>
    <property type="evidence" value="ECO:0007669"/>
    <property type="project" value="TreeGrafter"/>
</dbReference>
<dbReference type="GO" id="GO:0004176">
    <property type="term" value="F:ATP-dependent peptidase activity"/>
    <property type="evidence" value="ECO:0007669"/>
    <property type="project" value="InterPro"/>
</dbReference>
<dbReference type="STRING" id="1191523.MROS_2274"/>
<keyword evidence="4 7" id="KW-0378">Hydrolase</keyword>
<feature type="active site" evidence="7 9">
    <location>
        <position position="141"/>
    </location>
</feature>
<dbReference type="GO" id="GO:0006515">
    <property type="term" value="P:protein quality control for misfolded or incompletely synthesized proteins"/>
    <property type="evidence" value="ECO:0007669"/>
    <property type="project" value="TreeGrafter"/>
</dbReference>
<evidence type="ECO:0000256" key="11">
    <source>
        <dbReference type="RuleBase" id="RU000550"/>
    </source>
</evidence>
<evidence type="ECO:0000256" key="4">
    <source>
        <dbReference type="ARBA" id="ARBA00022801"/>
    </source>
</evidence>
<dbReference type="SUPFAM" id="SSF52096">
    <property type="entry name" value="ClpP/crotonase"/>
    <property type="match status" value="1"/>
</dbReference>
<protein>
    <recommendedName>
        <fullName evidence="7 12">ATP-dependent Clp protease proteolytic subunit</fullName>
        <ecNumber evidence="7 10">3.4.21.92</ecNumber>
    </recommendedName>
    <alternativeName>
        <fullName evidence="7">Endopeptidase Clp</fullName>
    </alternativeName>
</protein>
<comment type="subunit">
    <text evidence="7">Fourteen ClpP subunits assemble into 2 heptameric rings which stack back to back to give a disk-like structure with a central cavity, resembling the structure of eukaryotic proteasomes.</text>
</comment>
<dbReference type="EC" id="3.4.21.92" evidence="7 10"/>
<dbReference type="CDD" id="cd07017">
    <property type="entry name" value="S14_ClpP_2"/>
    <property type="match status" value="1"/>
</dbReference>
<dbReference type="eggNOG" id="COG0740">
    <property type="taxonomic scope" value="Bacteria"/>
</dbReference>
<dbReference type="PROSITE" id="PS00381">
    <property type="entry name" value="CLP_PROTEASE_SER"/>
    <property type="match status" value="1"/>
</dbReference>
<reference evidence="13 14" key="1">
    <citation type="journal article" date="2013" name="PLoS ONE">
        <title>Genomic analysis of Melioribacter roseus, facultatively anaerobic organotrophic bacterium representing a novel deep lineage within Bacteriodetes/Chlorobi group.</title>
        <authorList>
            <person name="Kadnikov V.V."/>
            <person name="Mardanov A.V."/>
            <person name="Podosokorskaya O.A."/>
            <person name="Gavrilov S.N."/>
            <person name="Kublanov I.V."/>
            <person name="Beletsky A.V."/>
            <person name="Bonch-Osmolovskaya E.A."/>
            <person name="Ravin N.V."/>
        </authorList>
    </citation>
    <scope>NUCLEOTIDE SEQUENCE [LARGE SCALE GENOMIC DNA]</scope>
    <source>
        <strain evidence="14">JCM 17771 / P3M-2</strain>
    </source>
</reference>
<evidence type="ECO:0000313" key="14">
    <source>
        <dbReference type="Proteomes" id="UP000009011"/>
    </source>
</evidence>